<evidence type="ECO:0000313" key="2">
    <source>
        <dbReference type="EMBL" id="MFC3122493.1"/>
    </source>
</evidence>
<dbReference type="Gene3D" id="3.30.70.970">
    <property type="entry name" value="RraB-like"/>
    <property type="match status" value="1"/>
</dbReference>
<feature type="domain" description="Regulator of ribonuclease activity B" evidence="1">
    <location>
        <begin position="11"/>
        <end position="108"/>
    </location>
</feature>
<dbReference type="Proteomes" id="UP001595478">
    <property type="component" value="Unassembled WGS sequence"/>
</dbReference>
<sequence>MKLITKRIARDKTLLATLQSRGDDEELVRIIDHSFLAETKEALVPLADDLLHMGFSGVSINAHPEAPQAFVLECTSFDCTEFHSVAKSSVLMALLAQTYSVRYEGWGCSVAKES</sequence>
<reference evidence="3" key="1">
    <citation type="journal article" date="2019" name="Int. J. Syst. Evol. Microbiol.">
        <title>The Global Catalogue of Microorganisms (GCM) 10K type strain sequencing project: providing services to taxonomists for standard genome sequencing and annotation.</title>
        <authorList>
            <consortium name="The Broad Institute Genomics Platform"/>
            <consortium name="The Broad Institute Genome Sequencing Center for Infectious Disease"/>
            <person name="Wu L."/>
            <person name="Ma J."/>
        </authorList>
    </citation>
    <scope>NUCLEOTIDE SEQUENCE [LARGE SCALE GENOMIC DNA]</scope>
    <source>
        <strain evidence="3">KCTC 52473</strain>
    </source>
</reference>
<organism evidence="2 3">
    <name type="scientific">Agaribacter flavus</name>
    <dbReference type="NCBI Taxonomy" id="1902781"/>
    <lineage>
        <taxon>Bacteria</taxon>
        <taxon>Pseudomonadati</taxon>
        <taxon>Pseudomonadota</taxon>
        <taxon>Gammaproteobacteria</taxon>
        <taxon>Alteromonadales</taxon>
        <taxon>Alteromonadaceae</taxon>
        <taxon>Agaribacter</taxon>
    </lineage>
</organism>
<proteinExistence type="predicted"/>
<evidence type="ECO:0000313" key="3">
    <source>
        <dbReference type="Proteomes" id="UP001595478"/>
    </source>
</evidence>
<dbReference type="InterPro" id="IPR036701">
    <property type="entry name" value="RraB-like_sf"/>
</dbReference>
<keyword evidence="3" id="KW-1185">Reference proteome</keyword>
<dbReference type="InterPro" id="IPR009671">
    <property type="entry name" value="RraB_dom"/>
</dbReference>
<name>A0ABV7FQA7_9ALTE</name>
<protein>
    <submittedName>
        <fullName evidence="2">Ribonuclease E inhibitor RraB</fullName>
    </submittedName>
</protein>
<accession>A0ABV7FQA7</accession>
<dbReference type="EMBL" id="JBHRSW010000023">
    <property type="protein sequence ID" value="MFC3122493.1"/>
    <property type="molecule type" value="Genomic_DNA"/>
</dbReference>
<evidence type="ECO:0000259" key="1">
    <source>
        <dbReference type="Pfam" id="PF06877"/>
    </source>
</evidence>
<gene>
    <name evidence="2" type="ORF">ACFOHL_12760</name>
</gene>
<dbReference type="RefSeq" id="WP_376920626.1">
    <property type="nucleotide sequence ID" value="NZ_JBHRSW010000023.1"/>
</dbReference>
<dbReference type="SUPFAM" id="SSF89946">
    <property type="entry name" value="Hypothetical protein VC0424"/>
    <property type="match status" value="1"/>
</dbReference>
<comment type="caution">
    <text evidence="2">The sequence shown here is derived from an EMBL/GenBank/DDBJ whole genome shotgun (WGS) entry which is preliminary data.</text>
</comment>
<dbReference type="Pfam" id="PF06877">
    <property type="entry name" value="RraB"/>
    <property type="match status" value="1"/>
</dbReference>